<proteinExistence type="predicted"/>
<dbReference type="EMBL" id="JBHSMI010000067">
    <property type="protein sequence ID" value="MFC5407378.1"/>
    <property type="molecule type" value="Genomic_DNA"/>
</dbReference>
<keyword evidence="2" id="KW-1185">Reference proteome</keyword>
<evidence type="ECO:0000313" key="1">
    <source>
        <dbReference type="EMBL" id="MFC5407378.1"/>
    </source>
</evidence>
<name>A0ABW0I3Z4_9BACL</name>
<evidence type="ECO:0000313" key="2">
    <source>
        <dbReference type="Proteomes" id="UP001596113"/>
    </source>
</evidence>
<protein>
    <submittedName>
        <fullName evidence="1">Uncharacterized protein</fullName>
    </submittedName>
</protein>
<accession>A0ABW0I3Z4</accession>
<sequence>MQGEKYYDVRGLAVLTDHKKAVLMIVQKLVNDGYLSGDSIEDCRGILNDVQSARNLYLKYSIIPEQELILRIRDKLIRIHEKEKYALDKIIMNL</sequence>
<reference evidence="2" key="1">
    <citation type="journal article" date="2019" name="Int. J. Syst. Evol. Microbiol.">
        <title>The Global Catalogue of Microorganisms (GCM) 10K type strain sequencing project: providing services to taxonomists for standard genome sequencing and annotation.</title>
        <authorList>
            <consortium name="The Broad Institute Genomics Platform"/>
            <consortium name="The Broad Institute Genome Sequencing Center for Infectious Disease"/>
            <person name="Wu L."/>
            <person name="Ma J."/>
        </authorList>
    </citation>
    <scope>NUCLEOTIDE SEQUENCE [LARGE SCALE GENOMIC DNA]</scope>
    <source>
        <strain evidence="2">CGMCC 1.18575</strain>
    </source>
</reference>
<organism evidence="1 2">
    <name type="scientific">Cohnella soli</name>
    <dbReference type="NCBI Taxonomy" id="425005"/>
    <lineage>
        <taxon>Bacteria</taxon>
        <taxon>Bacillati</taxon>
        <taxon>Bacillota</taxon>
        <taxon>Bacilli</taxon>
        <taxon>Bacillales</taxon>
        <taxon>Paenibacillaceae</taxon>
        <taxon>Cohnella</taxon>
    </lineage>
</organism>
<gene>
    <name evidence="1" type="ORF">ACFPOF_32000</name>
</gene>
<dbReference type="Proteomes" id="UP001596113">
    <property type="component" value="Unassembled WGS sequence"/>
</dbReference>
<comment type="caution">
    <text evidence="1">The sequence shown here is derived from an EMBL/GenBank/DDBJ whole genome shotgun (WGS) entry which is preliminary data.</text>
</comment>
<dbReference type="RefSeq" id="WP_378139986.1">
    <property type="nucleotide sequence ID" value="NZ_JBHSMI010000067.1"/>
</dbReference>